<dbReference type="Gene3D" id="3.30.40.10">
    <property type="entry name" value="Zinc/RING finger domain, C3HC4 (zinc finger)"/>
    <property type="match status" value="1"/>
</dbReference>
<dbReference type="CDD" id="cd16745">
    <property type="entry name" value="RING-HC_AtRMA-like"/>
    <property type="match status" value="1"/>
</dbReference>
<keyword evidence="11" id="KW-0256">Endoplasmic reticulum</keyword>
<proteinExistence type="predicted"/>
<evidence type="ECO:0000256" key="2">
    <source>
        <dbReference type="ARBA" id="ARBA00004308"/>
    </source>
</evidence>
<evidence type="ECO:0000256" key="9">
    <source>
        <dbReference type="ARBA" id="ARBA00023136"/>
    </source>
</evidence>
<dbReference type="InterPro" id="IPR045103">
    <property type="entry name" value="RNF5/RNF185-like"/>
</dbReference>
<dbReference type="InterPro" id="IPR013083">
    <property type="entry name" value="Znf_RING/FYVE/PHD"/>
</dbReference>
<comment type="caution">
    <text evidence="14">The sequence shown here is derived from an EMBL/GenBank/DDBJ whole genome shotgun (WGS) entry which is preliminary data.</text>
</comment>
<protein>
    <recommendedName>
        <fullName evidence="11">E3 ubiquitin-protein ligase RMA</fullName>
        <ecNumber evidence="11">2.3.2.27</ecNumber>
    </recommendedName>
    <alternativeName>
        <fullName evidence="11">Protein RING membrane-anchor</fullName>
    </alternativeName>
    <alternativeName>
        <fullName evidence="11">RING-type E3 ubiquitin transferase RMA</fullName>
    </alternativeName>
</protein>
<evidence type="ECO:0000256" key="4">
    <source>
        <dbReference type="ARBA" id="ARBA00022679"/>
    </source>
</evidence>
<dbReference type="InterPro" id="IPR018957">
    <property type="entry name" value="Znf_C3HC4_RING-type"/>
</dbReference>
<dbReference type="GO" id="GO:0005789">
    <property type="term" value="C:endoplasmic reticulum membrane"/>
    <property type="evidence" value="ECO:0007669"/>
    <property type="project" value="UniProtKB-SubCell"/>
</dbReference>
<keyword evidence="7 11" id="KW-0833">Ubl conjugation pathway</keyword>
<dbReference type="PANTHER" id="PTHR12313">
    <property type="entry name" value="E3 UBIQUITIN-PROTEIN LIGASE RNF5-RELATED"/>
    <property type="match status" value="1"/>
</dbReference>
<gene>
    <name evidence="14" type="ORF">STAS_06751</name>
</gene>
<dbReference type="Proteomes" id="UP000325081">
    <property type="component" value="Unassembled WGS sequence"/>
</dbReference>
<dbReference type="EMBL" id="BKCP01004405">
    <property type="protein sequence ID" value="GER30790.1"/>
    <property type="molecule type" value="Genomic_DNA"/>
</dbReference>
<evidence type="ECO:0000256" key="11">
    <source>
        <dbReference type="RuleBase" id="RU369090"/>
    </source>
</evidence>
<feature type="compositionally biased region" description="Basic and acidic residues" evidence="12">
    <location>
        <begin position="1"/>
        <end position="12"/>
    </location>
</feature>
<keyword evidence="5 11" id="KW-0479">Metal-binding</keyword>
<evidence type="ECO:0000256" key="10">
    <source>
        <dbReference type="PROSITE-ProRule" id="PRU00175"/>
    </source>
</evidence>
<keyword evidence="9" id="KW-0472">Membrane</keyword>
<keyword evidence="4 11" id="KW-0808">Transferase</keyword>
<evidence type="ECO:0000256" key="7">
    <source>
        <dbReference type="ARBA" id="ARBA00022786"/>
    </source>
</evidence>
<evidence type="ECO:0000256" key="1">
    <source>
        <dbReference type="ARBA" id="ARBA00000900"/>
    </source>
</evidence>
<feature type="region of interest" description="Disordered" evidence="12">
    <location>
        <begin position="204"/>
        <end position="226"/>
    </location>
</feature>
<evidence type="ECO:0000313" key="15">
    <source>
        <dbReference type="Proteomes" id="UP000325081"/>
    </source>
</evidence>
<evidence type="ECO:0000256" key="3">
    <source>
        <dbReference type="ARBA" id="ARBA00004906"/>
    </source>
</evidence>
<dbReference type="PROSITE" id="PS50089">
    <property type="entry name" value="ZF_RING_2"/>
    <property type="match status" value="1"/>
</dbReference>
<dbReference type="EC" id="2.3.2.27" evidence="11"/>
<feature type="domain" description="RING-type" evidence="13">
    <location>
        <begin position="32"/>
        <end position="73"/>
    </location>
</feature>
<sequence length="359" mass="41046">MAEPHVPSEHAPESSSSSSGTTNTNEAVEFECNICFDLAQDPVITLCGHLYCWPCLYKWLRAHSRAHECPVCKALIEEEKVIPLYGRGKTPTDPRSKPFGGFSDSSGYHYGFSNNPLGREATQDARADDENLKKILFMIIFFLLGVSWDKMAKVDTDFGVWWNSWVFEKKWVREHKIVQKAIGDWQLFRECEDTVRTARRRIGTEVRGSDEGGGSSNVRRSISRRGEEQMEKMEIAVSCWVQNGKLGLGGKAFSGNRVLHLWDTSRDFMGSSVEAYMEGVYWVLDQAKDKGWRDINCYIGCRAMVEWIQSLLEDMEQLSSDARAFKQLWASFRFCDFIFDVFQCKDCIHLAKMASQDDL</sequence>
<accession>A0A5A7PDN0</accession>
<dbReference type="Pfam" id="PF00097">
    <property type="entry name" value="zf-C3HC4"/>
    <property type="match status" value="1"/>
</dbReference>
<dbReference type="GO" id="GO:0016567">
    <property type="term" value="P:protein ubiquitination"/>
    <property type="evidence" value="ECO:0007669"/>
    <property type="project" value="UniProtKB-UniPathway"/>
</dbReference>
<evidence type="ECO:0000313" key="14">
    <source>
        <dbReference type="EMBL" id="GER30790.1"/>
    </source>
</evidence>
<dbReference type="InterPro" id="IPR001841">
    <property type="entry name" value="Znf_RING"/>
</dbReference>
<comment type="function">
    <text evidence="11">E3 ubiquitin-protein ligase.</text>
</comment>
<comment type="pathway">
    <text evidence="3 11">Protein modification; protein ubiquitination.</text>
</comment>
<evidence type="ECO:0000259" key="13">
    <source>
        <dbReference type="PROSITE" id="PS50089"/>
    </source>
</evidence>
<reference evidence="15" key="1">
    <citation type="journal article" date="2019" name="Curr. Biol.">
        <title>Genome Sequence of Striga asiatica Provides Insight into the Evolution of Plant Parasitism.</title>
        <authorList>
            <person name="Yoshida S."/>
            <person name="Kim S."/>
            <person name="Wafula E.K."/>
            <person name="Tanskanen J."/>
            <person name="Kim Y.M."/>
            <person name="Honaas L."/>
            <person name="Yang Z."/>
            <person name="Spallek T."/>
            <person name="Conn C.E."/>
            <person name="Ichihashi Y."/>
            <person name="Cheong K."/>
            <person name="Cui S."/>
            <person name="Der J.P."/>
            <person name="Gundlach H."/>
            <person name="Jiao Y."/>
            <person name="Hori C."/>
            <person name="Ishida J.K."/>
            <person name="Kasahara H."/>
            <person name="Kiba T."/>
            <person name="Kim M.S."/>
            <person name="Koo N."/>
            <person name="Laohavisit A."/>
            <person name="Lee Y.H."/>
            <person name="Lumba S."/>
            <person name="McCourt P."/>
            <person name="Mortimer J.C."/>
            <person name="Mutuku J.M."/>
            <person name="Nomura T."/>
            <person name="Sasaki-Sekimoto Y."/>
            <person name="Seto Y."/>
            <person name="Wang Y."/>
            <person name="Wakatake T."/>
            <person name="Sakakibara H."/>
            <person name="Demura T."/>
            <person name="Yamaguchi S."/>
            <person name="Yoneyama K."/>
            <person name="Manabe R.I."/>
            <person name="Nelson D.C."/>
            <person name="Schulman A.H."/>
            <person name="Timko M.P."/>
            <person name="dePamphilis C.W."/>
            <person name="Choi D."/>
            <person name="Shirasu K."/>
        </authorList>
    </citation>
    <scope>NUCLEOTIDE SEQUENCE [LARGE SCALE GENOMIC DNA]</scope>
    <source>
        <strain evidence="15">cv. UVA1</strain>
    </source>
</reference>
<keyword evidence="6 10" id="KW-0863">Zinc-finger</keyword>
<dbReference type="InterPro" id="IPR017907">
    <property type="entry name" value="Znf_RING_CS"/>
</dbReference>
<dbReference type="SUPFAM" id="SSF57850">
    <property type="entry name" value="RING/U-box"/>
    <property type="match status" value="1"/>
</dbReference>
<dbReference type="GO" id="GO:0008270">
    <property type="term" value="F:zinc ion binding"/>
    <property type="evidence" value="ECO:0007669"/>
    <property type="project" value="UniProtKB-KW"/>
</dbReference>
<dbReference type="OrthoDB" id="6270329at2759"/>
<evidence type="ECO:0000256" key="12">
    <source>
        <dbReference type="SAM" id="MobiDB-lite"/>
    </source>
</evidence>
<keyword evidence="8 11" id="KW-0862">Zinc</keyword>
<name>A0A5A7PDN0_STRAF</name>
<dbReference type="AlphaFoldDB" id="A0A5A7PDN0"/>
<dbReference type="UniPathway" id="UPA00143"/>
<dbReference type="PROSITE" id="PS00518">
    <property type="entry name" value="ZF_RING_1"/>
    <property type="match status" value="1"/>
</dbReference>
<comment type="catalytic activity">
    <reaction evidence="1 11">
        <text>S-ubiquitinyl-[E2 ubiquitin-conjugating enzyme]-L-cysteine + [acceptor protein]-L-lysine = [E2 ubiquitin-conjugating enzyme]-L-cysteine + N(6)-ubiquitinyl-[acceptor protein]-L-lysine.</text>
        <dbReference type="EC" id="2.3.2.27"/>
    </reaction>
</comment>
<evidence type="ECO:0000256" key="6">
    <source>
        <dbReference type="ARBA" id="ARBA00022771"/>
    </source>
</evidence>
<dbReference type="GO" id="GO:0006511">
    <property type="term" value="P:ubiquitin-dependent protein catabolic process"/>
    <property type="evidence" value="ECO:0007669"/>
    <property type="project" value="UniProtKB-UniRule"/>
</dbReference>
<feature type="region of interest" description="Disordered" evidence="12">
    <location>
        <begin position="1"/>
        <end position="22"/>
    </location>
</feature>
<dbReference type="SMART" id="SM00184">
    <property type="entry name" value="RING"/>
    <property type="match status" value="1"/>
</dbReference>
<organism evidence="14 15">
    <name type="scientific">Striga asiatica</name>
    <name type="common">Asiatic witchweed</name>
    <name type="synonym">Buchnera asiatica</name>
    <dbReference type="NCBI Taxonomy" id="4170"/>
    <lineage>
        <taxon>Eukaryota</taxon>
        <taxon>Viridiplantae</taxon>
        <taxon>Streptophyta</taxon>
        <taxon>Embryophyta</taxon>
        <taxon>Tracheophyta</taxon>
        <taxon>Spermatophyta</taxon>
        <taxon>Magnoliopsida</taxon>
        <taxon>eudicotyledons</taxon>
        <taxon>Gunneridae</taxon>
        <taxon>Pentapetalae</taxon>
        <taxon>asterids</taxon>
        <taxon>lamiids</taxon>
        <taxon>Lamiales</taxon>
        <taxon>Orobanchaceae</taxon>
        <taxon>Buchnereae</taxon>
        <taxon>Striga</taxon>
    </lineage>
</organism>
<comment type="domain">
    <text evidence="11">The RING-type zinc finger domain is responsible for E3 ligase activity.</text>
</comment>
<evidence type="ECO:0000256" key="8">
    <source>
        <dbReference type="ARBA" id="ARBA00022833"/>
    </source>
</evidence>
<keyword evidence="15" id="KW-1185">Reference proteome</keyword>
<evidence type="ECO:0000256" key="5">
    <source>
        <dbReference type="ARBA" id="ARBA00022723"/>
    </source>
</evidence>
<comment type="subcellular location">
    <subcellularLocation>
        <location evidence="2">Endomembrane system</location>
    </subcellularLocation>
    <subcellularLocation>
        <location evidence="11">Endoplasmic reticulum membrane</location>
        <topology evidence="11">Single-pass type IV membrane protein</topology>
    </subcellularLocation>
</comment>
<dbReference type="GO" id="GO:0061630">
    <property type="term" value="F:ubiquitin protein ligase activity"/>
    <property type="evidence" value="ECO:0007669"/>
    <property type="project" value="UniProtKB-UniRule"/>
</dbReference>